<dbReference type="AlphaFoldDB" id="A0A558BWG9"/>
<dbReference type="OrthoDB" id="5180294at2"/>
<dbReference type="RefSeq" id="WP_144590839.1">
    <property type="nucleotide sequence ID" value="NZ_VJWX01000263.1"/>
</dbReference>
<keyword evidence="3" id="KW-1185">Reference proteome</keyword>
<evidence type="ECO:0008006" key="4">
    <source>
        <dbReference type="Google" id="ProtNLM"/>
    </source>
</evidence>
<reference evidence="2 3" key="1">
    <citation type="submission" date="2019-07" db="EMBL/GenBank/DDBJ databases">
        <authorList>
            <person name="Duangmal K."/>
            <person name="Teo W.F.A."/>
        </authorList>
    </citation>
    <scope>NUCLEOTIDE SEQUENCE [LARGE SCALE GENOMIC DNA]</scope>
    <source>
        <strain evidence="2 3">TBRC 6029</strain>
    </source>
</reference>
<dbReference type="Proteomes" id="UP000320011">
    <property type="component" value="Unassembled WGS sequence"/>
</dbReference>
<comment type="caution">
    <text evidence="2">The sequence shown here is derived from an EMBL/GenBank/DDBJ whole genome shotgun (WGS) entry which is preliminary data.</text>
</comment>
<dbReference type="EMBL" id="VJWX01000263">
    <property type="protein sequence ID" value="TVT40876.1"/>
    <property type="molecule type" value="Genomic_DNA"/>
</dbReference>
<evidence type="ECO:0000256" key="1">
    <source>
        <dbReference type="SAM" id="SignalP"/>
    </source>
</evidence>
<sequence>MIRGYRKWIAGALGAAALTVPSAAAAAQPVTVVPGCEKGCDVAFSQQLPGGKRVEGLSTGTYSVLALWRGNTLLDHVQVHGRDGYRYEFVQSATCSSTRCSVGYVYGAHSGAVASVAVSDRLTVTDTVEGASTGTVTRDLNGDGQPDAAVQQSTFVPNFAQAPQYWETYVEHNGKFARTGCTADNAPAPVRLATGHCTGPVA</sequence>
<keyword evidence="1" id="KW-0732">Signal</keyword>
<proteinExistence type="predicted"/>
<organism evidence="2 3">
    <name type="scientific">Amycolatopsis rhizosphaerae</name>
    <dbReference type="NCBI Taxonomy" id="2053003"/>
    <lineage>
        <taxon>Bacteria</taxon>
        <taxon>Bacillati</taxon>
        <taxon>Actinomycetota</taxon>
        <taxon>Actinomycetes</taxon>
        <taxon>Pseudonocardiales</taxon>
        <taxon>Pseudonocardiaceae</taxon>
        <taxon>Amycolatopsis</taxon>
    </lineage>
</organism>
<protein>
    <recommendedName>
        <fullName evidence="4">VCBS repeat-containing protein</fullName>
    </recommendedName>
</protein>
<evidence type="ECO:0000313" key="3">
    <source>
        <dbReference type="Proteomes" id="UP000320011"/>
    </source>
</evidence>
<evidence type="ECO:0000313" key="2">
    <source>
        <dbReference type="EMBL" id="TVT40876.1"/>
    </source>
</evidence>
<reference evidence="2 3" key="2">
    <citation type="submission" date="2019-08" db="EMBL/GenBank/DDBJ databases">
        <title>Amycolatopsis acidicola sp. nov., isolated from peat swamp forest soil.</title>
        <authorList>
            <person name="Srisuk N."/>
        </authorList>
    </citation>
    <scope>NUCLEOTIDE SEQUENCE [LARGE SCALE GENOMIC DNA]</scope>
    <source>
        <strain evidence="2 3">TBRC 6029</strain>
    </source>
</reference>
<accession>A0A558BWG9</accession>
<feature type="signal peptide" evidence="1">
    <location>
        <begin position="1"/>
        <end position="26"/>
    </location>
</feature>
<feature type="chain" id="PRO_5022102782" description="VCBS repeat-containing protein" evidence="1">
    <location>
        <begin position="27"/>
        <end position="202"/>
    </location>
</feature>
<gene>
    <name evidence="2" type="ORF">FNH05_23235</name>
</gene>
<name>A0A558BWG9_9PSEU</name>